<comment type="similarity">
    <text evidence="3 13">Belongs to the PIGM family.</text>
</comment>
<dbReference type="InterPro" id="IPR007704">
    <property type="entry name" value="PIG-M"/>
</dbReference>
<comment type="function">
    <text evidence="11 13">Catalytic subunit of the glycosylphosphatidylinositol-mannosyltransferase I complex which catalyzes the transfer of the first mannose, via an alpha-1,4 bond from a dolichol-phosphate-mannose (Dol-P-Man) to the glucosaminyl acyl phosphatidylinositol (GlcN-(acyl)PI) intermediate to generate alpha-D-Man-(1-&gt;4)-alpha-D-GlcN-(1-&gt;6)-(1-radyl,2-acyl-sn-glycero-3-phospho)-2-acyl-inositol and participates in the sixth step of the glycosylphosphatidylinositol-anchor biosynthesis.</text>
</comment>
<dbReference type="GO" id="GO:0005789">
    <property type="term" value="C:endoplasmic reticulum membrane"/>
    <property type="evidence" value="ECO:0007669"/>
    <property type="project" value="UniProtKB-SubCell"/>
</dbReference>
<keyword evidence="7 13" id="KW-0812">Transmembrane</keyword>
<evidence type="ECO:0000256" key="3">
    <source>
        <dbReference type="ARBA" id="ARBA00011071"/>
    </source>
</evidence>
<keyword evidence="8 13" id="KW-0256">Endoplasmic reticulum</keyword>
<evidence type="ECO:0000256" key="8">
    <source>
        <dbReference type="ARBA" id="ARBA00022824"/>
    </source>
</evidence>
<evidence type="ECO:0000256" key="5">
    <source>
        <dbReference type="ARBA" id="ARBA00022676"/>
    </source>
</evidence>
<feature type="transmembrane region" description="Helical" evidence="13">
    <location>
        <begin position="89"/>
        <end position="107"/>
    </location>
</feature>
<feature type="transmembrane region" description="Helical" evidence="13">
    <location>
        <begin position="141"/>
        <end position="156"/>
    </location>
</feature>
<evidence type="ECO:0000313" key="16">
    <source>
        <dbReference type="Xenbase" id="XB-GENE-5730241"/>
    </source>
</evidence>
<organism evidence="14 15">
    <name type="scientific">Xenopus tropicalis</name>
    <name type="common">Western clawed frog</name>
    <name type="synonym">Silurana tropicalis</name>
    <dbReference type="NCBI Taxonomy" id="8364"/>
    <lineage>
        <taxon>Eukaryota</taxon>
        <taxon>Metazoa</taxon>
        <taxon>Chordata</taxon>
        <taxon>Craniata</taxon>
        <taxon>Vertebrata</taxon>
        <taxon>Euteleostomi</taxon>
        <taxon>Amphibia</taxon>
        <taxon>Batrachia</taxon>
        <taxon>Anura</taxon>
        <taxon>Pipoidea</taxon>
        <taxon>Pipidae</taxon>
        <taxon>Xenopodinae</taxon>
        <taxon>Xenopus</taxon>
        <taxon>Silurana</taxon>
    </lineage>
</organism>
<evidence type="ECO:0000256" key="11">
    <source>
        <dbReference type="ARBA" id="ARBA00093408"/>
    </source>
</evidence>
<feature type="transmembrane region" description="Helical" evidence="13">
    <location>
        <begin position="16"/>
        <end position="34"/>
    </location>
</feature>
<evidence type="ECO:0000256" key="6">
    <source>
        <dbReference type="ARBA" id="ARBA00022679"/>
    </source>
</evidence>
<dbReference type="GO" id="GO:0006506">
    <property type="term" value="P:GPI anchor biosynthetic process"/>
    <property type="evidence" value="ECO:0007669"/>
    <property type="project" value="UniProtKB-UniPathway"/>
</dbReference>
<comment type="pathway">
    <text evidence="2 13">Glycolipid biosynthesis; glycosylphosphatidylinositol-anchor biosynthesis.</text>
</comment>
<feature type="transmembrane region" description="Helical" evidence="13">
    <location>
        <begin position="165"/>
        <end position="189"/>
    </location>
</feature>
<dbReference type="Proteomes" id="UP000008143">
    <property type="component" value="Chromosome 6"/>
</dbReference>
<sequence>MMKQAGILKIFLQHQFMFPTAFFLRSALVLFGVYQDQTMLVKYTDVDYHVFTDAAEYLTQGVSPYKRATYRYTPLLAWILTPNIYVTELYGKMLFVCCDLLAAYLIHRILVDRGIKDSASLYCAIWLFNPLPMVVSSRGNAESVLAVLVLSVLYYVQKRRLIKGALIYGLSVHMKIYPITYILPIALFFQKEDFYGSQEGKRVVSNLKYIRIFRNLLQRLLSRDILLFVTVSGVTFALLTLFFYYSLLQRPPFLLLPPHCNFCKLQQSMHLSVFSLVSLSATSGDAWAEDVHDQWDMPYNIVVLQPGNMVGSCLLSGI</sequence>
<accession>A0A8J1JRH3</accession>
<dbReference type="UniPathway" id="UPA00196"/>
<dbReference type="EC" id="2.4.1.-" evidence="13"/>
<keyword evidence="4 13" id="KW-0337">GPI-anchor biosynthesis</keyword>
<evidence type="ECO:0000256" key="7">
    <source>
        <dbReference type="ARBA" id="ARBA00022692"/>
    </source>
</evidence>
<evidence type="ECO:0000313" key="14">
    <source>
        <dbReference type="Proteomes" id="UP000008143"/>
    </source>
</evidence>
<reference evidence="15" key="1">
    <citation type="submission" date="2025-08" db="UniProtKB">
        <authorList>
            <consortium name="RefSeq"/>
        </authorList>
    </citation>
    <scope>IDENTIFICATION</scope>
    <source>
        <strain evidence="15">Nigerian</strain>
        <tissue evidence="15">Liver and blood</tissue>
    </source>
</reference>
<keyword evidence="14" id="KW-1185">Reference proteome</keyword>
<dbReference type="PANTHER" id="PTHR12886:SF0">
    <property type="entry name" value="GPI MANNOSYLTRANSFERASE 1"/>
    <property type="match status" value="1"/>
</dbReference>
<dbReference type="AGR" id="Xenbase:XB-GENE-5730241"/>
<protein>
    <recommendedName>
        <fullName evidence="12 13">GPI alpha-1,4-mannosyltransferase I, catalytic subunit</fullName>
        <ecNumber evidence="13">2.4.1.-</ecNumber>
    </recommendedName>
    <alternativeName>
        <fullName evidence="13">GPI mannosyltransferase I</fullName>
    </alternativeName>
</protein>
<evidence type="ECO:0000256" key="13">
    <source>
        <dbReference type="RuleBase" id="RU365064"/>
    </source>
</evidence>
<proteinExistence type="inferred from homology"/>
<evidence type="ECO:0000256" key="10">
    <source>
        <dbReference type="ARBA" id="ARBA00023136"/>
    </source>
</evidence>
<evidence type="ECO:0000256" key="12">
    <source>
        <dbReference type="ARBA" id="ARBA00093608"/>
    </source>
</evidence>
<dbReference type="GO" id="GO:0051751">
    <property type="term" value="F:alpha-1,4-mannosyltransferase activity"/>
    <property type="evidence" value="ECO:0007669"/>
    <property type="project" value="InterPro"/>
</dbReference>
<dbReference type="PANTHER" id="PTHR12886">
    <property type="entry name" value="PIG-M MANNOSYLTRANSFERASE"/>
    <property type="match status" value="1"/>
</dbReference>
<evidence type="ECO:0000256" key="1">
    <source>
        <dbReference type="ARBA" id="ARBA00004477"/>
    </source>
</evidence>
<keyword evidence="10 13" id="KW-0472">Membrane</keyword>
<comment type="subcellular location">
    <subcellularLocation>
        <location evidence="1 13">Endoplasmic reticulum membrane</location>
        <topology evidence="1 13">Multi-pass membrane protein</topology>
    </subcellularLocation>
</comment>
<feature type="transmembrane region" description="Helical" evidence="13">
    <location>
        <begin position="225"/>
        <end position="245"/>
    </location>
</feature>
<keyword evidence="9 13" id="KW-1133">Transmembrane helix</keyword>
<gene>
    <name evidence="15 16" type="primary">pigm</name>
</gene>
<evidence type="ECO:0000256" key="4">
    <source>
        <dbReference type="ARBA" id="ARBA00022502"/>
    </source>
</evidence>
<evidence type="ECO:0000313" key="15">
    <source>
        <dbReference type="RefSeq" id="XP_031759186.1"/>
    </source>
</evidence>
<comment type="caution">
    <text evidence="13">Lacks conserved residue(s) required for the propagation of feature annotation.</text>
</comment>
<evidence type="ECO:0000256" key="2">
    <source>
        <dbReference type="ARBA" id="ARBA00004687"/>
    </source>
</evidence>
<dbReference type="Pfam" id="PF05007">
    <property type="entry name" value="Mannosyl_trans"/>
    <property type="match status" value="1"/>
</dbReference>
<dbReference type="Xenbase" id="XB-GENE-5730241">
    <property type="gene designation" value="pigm"/>
</dbReference>
<dbReference type="CTD" id="93183"/>
<keyword evidence="6 13" id="KW-0808">Transferase</keyword>
<dbReference type="AlphaFoldDB" id="A0A8J1JRH3"/>
<keyword evidence="5 13" id="KW-0328">Glycosyltransferase</keyword>
<dbReference type="GO" id="GO:0004376">
    <property type="term" value="F:GPI mannosyltransferase activity"/>
    <property type="evidence" value="ECO:0007669"/>
    <property type="project" value="InterPro"/>
</dbReference>
<name>A0A8J1JRH3_XENTR</name>
<evidence type="ECO:0000256" key="9">
    <source>
        <dbReference type="ARBA" id="ARBA00022989"/>
    </source>
</evidence>
<dbReference type="GeneID" id="493482"/>
<dbReference type="RefSeq" id="XP_031759186.1">
    <property type="nucleotide sequence ID" value="XM_031903326.1"/>
</dbReference>